<dbReference type="EMBL" id="NMRN01000002">
    <property type="protein sequence ID" value="PAS95135.1"/>
    <property type="molecule type" value="Genomic_DNA"/>
</dbReference>
<organism evidence="2 3">
    <name type="scientific">Candidatus Dactylopiibacterium carminicum</name>
    <dbReference type="NCBI Taxonomy" id="857335"/>
    <lineage>
        <taxon>Bacteria</taxon>
        <taxon>Pseudomonadati</taxon>
        <taxon>Pseudomonadota</taxon>
        <taxon>Betaproteobacteria</taxon>
        <taxon>Rhodocyclales</taxon>
        <taxon>Rhodocyclaceae</taxon>
        <taxon>Candidatus Dactylopiibacterium</taxon>
    </lineage>
</organism>
<dbReference type="OrthoDB" id="6936674at2"/>
<evidence type="ECO:0000313" key="3">
    <source>
        <dbReference type="Proteomes" id="UP000216107"/>
    </source>
</evidence>
<reference evidence="1 4" key="1">
    <citation type="submission" date="2016-08" db="EMBL/GenBank/DDBJ databases">
        <title>Candidatus Dactylopiibacterium carminicum genome sequence.</title>
        <authorList>
            <person name="Ramirez-Puebla S.T."/>
            <person name="Ormeno-Orrillo E."/>
            <person name="Vera-Ponce De Leon A."/>
            <person name="Luis L."/>
            <person name="Sanchez-Flores A."/>
            <person name="Monica R."/>
            <person name="Martinez-Romero E."/>
        </authorList>
    </citation>
    <scope>NUCLEOTIDE SEQUENCE [LARGE SCALE GENOMIC DNA]</scope>
    <source>
        <strain evidence="1">END1</strain>
    </source>
</reference>
<evidence type="ECO:0000313" key="4">
    <source>
        <dbReference type="Proteomes" id="UP000623509"/>
    </source>
</evidence>
<reference evidence="2 3" key="2">
    <citation type="submission" date="2017-07" db="EMBL/GenBank/DDBJ databases">
        <title>Candidatus Dactylopiibacterium carminicum, a nitrogen-fixing symbiont of the cochineal insect Dactylopius coccus and Dactylopius opuntiae (Hemiptera: Coccoidea: Dactylopiidae).</title>
        <authorList>
            <person name="Vera A."/>
        </authorList>
    </citation>
    <scope>NUCLEOTIDE SEQUENCE [LARGE SCALE GENOMIC DNA]</scope>
    <source>
        <strain evidence="2 3">NFDCM</strain>
    </source>
</reference>
<proteinExistence type="predicted"/>
<accession>A0A272EYF9</accession>
<dbReference type="RefSeq" id="WP_095523198.1">
    <property type="nucleotide sequence ID" value="NZ_MDUX01000003.1"/>
</dbReference>
<evidence type="ECO:0000313" key="2">
    <source>
        <dbReference type="EMBL" id="PAS95135.1"/>
    </source>
</evidence>
<dbReference type="Proteomes" id="UP000623509">
    <property type="component" value="Unassembled WGS sequence"/>
</dbReference>
<evidence type="ECO:0000313" key="1">
    <source>
        <dbReference type="EMBL" id="KAF7600630.1"/>
    </source>
</evidence>
<keyword evidence="4" id="KW-1185">Reference proteome</keyword>
<comment type="caution">
    <text evidence="2">The sequence shown here is derived from an EMBL/GenBank/DDBJ whole genome shotgun (WGS) entry which is preliminary data.</text>
</comment>
<dbReference type="EMBL" id="MDUX01000003">
    <property type="protein sequence ID" value="KAF7600630.1"/>
    <property type="molecule type" value="Genomic_DNA"/>
</dbReference>
<sequence>MSQDLIVTTRHLLTIPGYSQRPGFCRTGARPYFAMLGLPWREFVRNGLPAEQLTATGDPLALALVEWARRCNNEEAR</sequence>
<gene>
    <name evidence="1" type="ORF">BGI27_01735</name>
    <name evidence="2" type="ORF">CGU29_01435</name>
</gene>
<name>A0A272EYF9_9RHOO</name>
<dbReference type="AlphaFoldDB" id="A0A272EYF9"/>
<protein>
    <submittedName>
        <fullName evidence="2">Uncharacterized protein</fullName>
    </submittedName>
</protein>
<dbReference type="Proteomes" id="UP000216107">
    <property type="component" value="Unassembled WGS sequence"/>
</dbReference>